<dbReference type="SUPFAM" id="SSF50494">
    <property type="entry name" value="Trypsin-like serine proteases"/>
    <property type="match status" value="1"/>
</dbReference>
<dbReference type="SMART" id="SM00254">
    <property type="entry name" value="ShKT"/>
    <property type="match status" value="1"/>
</dbReference>
<sequence length="263" mass="28751">MICLNNVYKLNMKLLTALCLLSCLYAVKAKPTPPTNDCLDKSGSCSDIATLQPVEICQDSVDLNCELLARLDFCQDDQVAANCRKSCHICTPVNVISRNLPGDFRGNIYEGQCGIPMVSPRLKLRIAGGNKARYGAIPWQVSIRNAVGYHRCGGTLISNEYIVTAAHCVATWKTEQIFGYLGKHNRNNNIVDEGQLPVTFSAIYVHPEYMPAIIENDIALLKLSSRVQFTDYIRPACLPSPNIDIVSGTPGLVTGWGITSAGE</sequence>
<feature type="disulfide bond" evidence="4">
    <location>
        <begin position="65"/>
        <end position="83"/>
    </location>
</feature>
<dbReference type="InterPro" id="IPR001314">
    <property type="entry name" value="Peptidase_S1A"/>
</dbReference>
<keyword evidence="3 4" id="KW-1015">Disulfide bond</keyword>
<dbReference type="InterPro" id="IPR043504">
    <property type="entry name" value="Peptidase_S1_PA_chymotrypsin"/>
</dbReference>
<feature type="chain" id="PRO_5045823795" evidence="5">
    <location>
        <begin position="30"/>
        <end position="263"/>
    </location>
</feature>
<keyword evidence="5" id="KW-0732">Signal</keyword>
<evidence type="ECO:0000256" key="5">
    <source>
        <dbReference type="SAM" id="SignalP"/>
    </source>
</evidence>
<feature type="domain" description="Peptidase S1" evidence="6">
    <location>
        <begin position="126"/>
        <end position="263"/>
    </location>
</feature>
<dbReference type="PROSITE" id="PS00134">
    <property type="entry name" value="TRYPSIN_HIS"/>
    <property type="match status" value="1"/>
</dbReference>
<evidence type="ECO:0000313" key="8">
    <source>
        <dbReference type="EMBL" id="CAK8683925.1"/>
    </source>
</evidence>
<dbReference type="PROSITE" id="PS51670">
    <property type="entry name" value="SHKT"/>
    <property type="match status" value="1"/>
</dbReference>
<dbReference type="PANTHER" id="PTHR24252">
    <property type="entry name" value="ACROSIN-RELATED"/>
    <property type="match status" value="1"/>
</dbReference>
<dbReference type="PROSITE" id="PS50240">
    <property type="entry name" value="TRYPSIN_DOM"/>
    <property type="match status" value="1"/>
</dbReference>
<feature type="signal peptide" evidence="5">
    <location>
        <begin position="1"/>
        <end position="29"/>
    </location>
</feature>
<organism evidence="8 9">
    <name type="scientific">Clavelina lepadiformis</name>
    <name type="common">Light-bulb sea squirt</name>
    <name type="synonym">Ascidia lepadiformis</name>
    <dbReference type="NCBI Taxonomy" id="159417"/>
    <lineage>
        <taxon>Eukaryota</taxon>
        <taxon>Metazoa</taxon>
        <taxon>Chordata</taxon>
        <taxon>Tunicata</taxon>
        <taxon>Ascidiacea</taxon>
        <taxon>Aplousobranchia</taxon>
        <taxon>Clavelinidae</taxon>
        <taxon>Clavelina</taxon>
    </lineage>
</organism>
<protein>
    <submittedName>
        <fullName evidence="8">Uncharacterized protein</fullName>
    </submittedName>
</protein>
<keyword evidence="2" id="KW-0378">Hydrolase</keyword>
<evidence type="ECO:0000259" key="7">
    <source>
        <dbReference type="PROSITE" id="PS51670"/>
    </source>
</evidence>
<dbReference type="EMBL" id="CAWYQH010000097">
    <property type="protein sequence ID" value="CAK8683925.1"/>
    <property type="molecule type" value="Genomic_DNA"/>
</dbReference>
<evidence type="ECO:0000256" key="2">
    <source>
        <dbReference type="ARBA" id="ARBA00022825"/>
    </source>
</evidence>
<name>A0ABP0G1A3_CLALP</name>
<dbReference type="InterPro" id="IPR009003">
    <property type="entry name" value="Peptidase_S1_PA"/>
</dbReference>
<feature type="disulfide bond" evidence="4">
    <location>
        <begin position="74"/>
        <end position="87"/>
    </location>
</feature>
<comment type="caution">
    <text evidence="8">The sequence shown here is derived from an EMBL/GenBank/DDBJ whole genome shotgun (WGS) entry which is preliminary data.</text>
</comment>
<dbReference type="SMART" id="SM00020">
    <property type="entry name" value="Tryp_SPc"/>
    <property type="match status" value="1"/>
</dbReference>
<dbReference type="CDD" id="cd00190">
    <property type="entry name" value="Tryp_SPc"/>
    <property type="match status" value="1"/>
</dbReference>
<feature type="domain" description="ShKT" evidence="7">
    <location>
        <begin position="57"/>
        <end position="90"/>
    </location>
</feature>
<dbReference type="InterPro" id="IPR018114">
    <property type="entry name" value="TRYPSIN_HIS"/>
</dbReference>
<keyword evidence="9" id="KW-1185">Reference proteome</keyword>
<comment type="caution">
    <text evidence="4">Lacks conserved residue(s) required for the propagation of feature annotation.</text>
</comment>
<gene>
    <name evidence="8" type="ORF">CVLEPA_LOCUS14936</name>
</gene>
<keyword evidence="2" id="KW-0720">Serine protease</keyword>
<dbReference type="Gene3D" id="2.40.10.10">
    <property type="entry name" value="Trypsin-like serine proteases"/>
    <property type="match status" value="1"/>
</dbReference>
<evidence type="ECO:0000313" key="9">
    <source>
        <dbReference type="Proteomes" id="UP001642483"/>
    </source>
</evidence>
<dbReference type="PRINTS" id="PR00722">
    <property type="entry name" value="CHYMOTRYPSIN"/>
</dbReference>
<evidence type="ECO:0000259" key="6">
    <source>
        <dbReference type="PROSITE" id="PS50240"/>
    </source>
</evidence>
<dbReference type="InterPro" id="IPR003582">
    <property type="entry name" value="ShKT_dom"/>
</dbReference>
<dbReference type="Pfam" id="PF00089">
    <property type="entry name" value="Trypsin"/>
    <property type="match status" value="1"/>
</dbReference>
<proteinExistence type="predicted"/>
<dbReference type="Proteomes" id="UP001642483">
    <property type="component" value="Unassembled WGS sequence"/>
</dbReference>
<dbReference type="PANTHER" id="PTHR24252:SF7">
    <property type="entry name" value="HYALIN"/>
    <property type="match status" value="1"/>
</dbReference>
<dbReference type="InterPro" id="IPR001254">
    <property type="entry name" value="Trypsin_dom"/>
</dbReference>
<keyword evidence="1" id="KW-0645">Protease</keyword>
<evidence type="ECO:0000256" key="4">
    <source>
        <dbReference type="PROSITE-ProRule" id="PRU01005"/>
    </source>
</evidence>
<evidence type="ECO:0000256" key="1">
    <source>
        <dbReference type="ARBA" id="ARBA00022670"/>
    </source>
</evidence>
<evidence type="ECO:0000256" key="3">
    <source>
        <dbReference type="ARBA" id="ARBA00023157"/>
    </source>
</evidence>
<accession>A0ABP0G1A3</accession>
<reference evidence="8 9" key="1">
    <citation type="submission" date="2024-02" db="EMBL/GenBank/DDBJ databases">
        <authorList>
            <person name="Daric V."/>
            <person name="Darras S."/>
        </authorList>
    </citation>
    <scope>NUCLEOTIDE SEQUENCE [LARGE SCALE GENOMIC DNA]</scope>
</reference>